<proteinExistence type="predicted"/>
<organism evidence="2 3">
    <name type="scientific">Elysia crispata</name>
    <name type="common">lettuce slug</name>
    <dbReference type="NCBI Taxonomy" id="231223"/>
    <lineage>
        <taxon>Eukaryota</taxon>
        <taxon>Metazoa</taxon>
        <taxon>Spiralia</taxon>
        <taxon>Lophotrochozoa</taxon>
        <taxon>Mollusca</taxon>
        <taxon>Gastropoda</taxon>
        <taxon>Heterobranchia</taxon>
        <taxon>Euthyneura</taxon>
        <taxon>Panpulmonata</taxon>
        <taxon>Sacoglossa</taxon>
        <taxon>Placobranchoidea</taxon>
        <taxon>Plakobranchidae</taxon>
        <taxon>Elysia</taxon>
    </lineage>
</organism>
<evidence type="ECO:0000313" key="2">
    <source>
        <dbReference type="EMBL" id="KAK3766273.1"/>
    </source>
</evidence>
<name>A0AAE1DEB4_9GAST</name>
<evidence type="ECO:0000313" key="3">
    <source>
        <dbReference type="Proteomes" id="UP001283361"/>
    </source>
</evidence>
<dbReference type="Proteomes" id="UP001283361">
    <property type="component" value="Unassembled WGS sequence"/>
</dbReference>
<feature type="region of interest" description="Disordered" evidence="1">
    <location>
        <begin position="59"/>
        <end position="82"/>
    </location>
</feature>
<reference evidence="2" key="1">
    <citation type="journal article" date="2023" name="G3 (Bethesda)">
        <title>A reference genome for the long-term kleptoplast-retaining sea slug Elysia crispata morphotype clarki.</title>
        <authorList>
            <person name="Eastman K.E."/>
            <person name="Pendleton A.L."/>
            <person name="Shaikh M.A."/>
            <person name="Suttiyut T."/>
            <person name="Ogas R."/>
            <person name="Tomko P."/>
            <person name="Gavelis G."/>
            <person name="Widhalm J.R."/>
            <person name="Wisecaver J.H."/>
        </authorList>
    </citation>
    <scope>NUCLEOTIDE SEQUENCE</scope>
    <source>
        <strain evidence="2">ECLA1</strain>
    </source>
</reference>
<sequence length="82" mass="9261">MRHGGAKLRGCDKVGQSLEDAIRWWKAQRVRYGGAKLRGCYTVGQSLEDEIRGALSHHAGETASHQGHHYEHPHHHVAAFRR</sequence>
<gene>
    <name evidence="2" type="ORF">RRG08_053399</name>
</gene>
<protein>
    <submittedName>
        <fullName evidence="2">Uncharacterized protein</fullName>
    </submittedName>
</protein>
<feature type="compositionally biased region" description="Basic residues" evidence="1">
    <location>
        <begin position="71"/>
        <end position="82"/>
    </location>
</feature>
<dbReference type="EMBL" id="JAWDGP010004238">
    <property type="protein sequence ID" value="KAK3766273.1"/>
    <property type="molecule type" value="Genomic_DNA"/>
</dbReference>
<accession>A0AAE1DEB4</accession>
<dbReference type="AlphaFoldDB" id="A0AAE1DEB4"/>
<comment type="caution">
    <text evidence="2">The sequence shown here is derived from an EMBL/GenBank/DDBJ whole genome shotgun (WGS) entry which is preliminary data.</text>
</comment>
<evidence type="ECO:0000256" key="1">
    <source>
        <dbReference type="SAM" id="MobiDB-lite"/>
    </source>
</evidence>
<keyword evidence="3" id="KW-1185">Reference proteome</keyword>